<evidence type="ECO:0000313" key="2">
    <source>
        <dbReference type="EMBL" id="CAL4798705.1"/>
    </source>
</evidence>
<protein>
    <submittedName>
        <fullName evidence="1">Uncharacterized protein</fullName>
    </submittedName>
</protein>
<reference evidence="2 3" key="2">
    <citation type="submission" date="2024-05" db="EMBL/GenBank/DDBJ databases">
        <authorList>
            <person name="Chen Y."/>
            <person name="Shah S."/>
            <person name="Dougan E. K."/>
            <person name="Thang M."/>
            <person name="Chan C."/>
        </authorList>
    </citation>
    <scope>NUCLEOTIDE SEQUENCE [LARGE SCALE GENOMIC DNA]</scope>
</reference>
<proteinExistence type="predicted"/>
<accession>A0A9P1DJQ0</accession>
<comment type="caution">
    <text evidence="1">The sequence shown here is derived from an EMBL/GenBank/DDBJ whole genome shotgun (WGS) entry which is preliminary data.</text>
</comment>
<dbReference type="EMBL" id="CAMXCT010005101">
    <property type="protein sequence ID" value="CAI4011393.1"/>
    <property type="molecule type" value="Genomic_DNA"/>
</dbReference>
<gene>
    <name evidence="1" type="ORF">C1SCF055_LOCUS36563</name>
</gene>
<dbReference type="Proteomes" id="UP001152797">
    <property type="component" value="Unassembled WGS sequence"/>
</dbReference>
<dbReference type="EMBL" id="CAMXCT020005101">
    <property type="protein sequence ID" value="CAL1164768.1"/>
    <property type="molecule type" value="Genomic_DNA"/>
</dbReference>
<dbReference type="OrthoDB" id="10567931at2759"/>
<organism evidence="1">
    <name type="scientific">Cladocopium goreaui</name>
    <dbReference type="NCBI Taxonomy" id="2562237"/>
    <lineage>
        <taxon>Eukaryota</taxon>
        <taxon>Sar</taxon>
        <taxon>Alveolata</taxon>
        <taxon>Dinophyceae</taxon>
        <taxon>Suessiales</taxon>
        <taxon>Symbiodiniaceae</taxon>
        <taxon>Cladocopium</taxon>
    </lineage>
</organism>
<name>A0A9P1DJQ0_9DINO</name>
<reference evidence="1" key="1">
    <citation type="submission" date="2022-10" db="EMBL/GenBank/DDBJ databases">
        <authorList>
            <person name="Chen Y."/>
            <person name="Dougan E. K."/>
            <person name="Chan C."/>
            <person name="Rhodes N."/>
            <person name="Thang M."/>
        </authorList>
    </citation>
    <scope>NUCLEOTIDE SEQUENCE</scope>
</reference>
<keyword evidence="3" id="KW-1185">Reference proteome</keyword>
<sequence length="152" mass="16972">MAAVFLQEDLGDEPKAPKATSRLINGELDPEVYMKAFKGQLSHLTPKQVASVMNVIIRMQAYVRRRLAKRKVELLREQNVVQHYMDPSVNALNPETLFLQSAPGRATEDLRSVAQELSRNTKAGPGAWDSLGNGVAKAPVENVENQLIFERF</sequence>
<dbReference type="AlphaFoldDB" id="A0A9P1DJQ0"/>
<evidence type="ECO:0000313" key="3">
    <source>
        <dbReference type="Proteomes" id="UP001152797"/>
    </source>
</evidence>
<evidence type="ECO:0000313" key="1">
    <source>
        <dbReference type="EMBL" id="CAI4011393.1"/>
    </source>
</evidence>
<dbReference type="EMBL" id="CAMXCT030005101">
    <property type="protein sequence ID" value="CAL4798705.1"/>
    <property type="molecule type" value="Genomic_DNA"/>
</dbReference>